<dbReference type="NCBIfam" id="TIGR02532">
    <property type="entry name" value="IV_pilin_GFxxxE"/>
    <property type="match status" value="1"/>
</dbReference>
<feature type="transmembrane region" description="Helical" evidence="2">
    <location>
        <begin position="46"/>
        <end position="68"/>
    </location>
</feature>
<evidence type="ECO:0008006" key="5">
    <source>
        <dbReference type="Google" id="ProtNLM"/>
    </source>
</evidence>
<dbReference type="AlphaFoldDB" id="A0A517SY71"/>
<dbReference type="SUPFAM" id="SSF54523">
    <property type="entry name" value="Pili subunits"/>
    <property type="match status" value="1"/>
</dbReference>
<keyword evidence="4" id="KW-1185">Reference proteome</keyword>
<organism evidence="3 4">
    <name type="scientific">Stieleria bergensis</name>
    <dbReference type="NCBI Taxonomy" id="2528025"/>
    <lineage>
        <taxon>Bacteria</taxon>
        <taxon>Pseudomonadati</taxon>
        <taxon>Planctomycetota</taxon>
        <taxon>Planctomycetia</taxon>
        <taxon>Pirellulales</taxon>
        <taxon>Pirellulaceae</taxon>
        <taxon>Stieleria</taxon>
    </lineage>
</organism>
<feature type="compositionally biased region" description="Polar residues" evidence="1">
    <location>
        <begin position="1"/>
        <end position="11"/>
    </location>
</feature>
<feature type="region of interest" description="Disordered" evidence="1">
    <location>
        <begin position="1"/>
        <end position="31"/>
    </location>
</feature>
<dbReference type="InterPro" id="IPR045584">
    <property type="entry name" value="Pilin-like"/>
</dbReference>
<evidence type="ECO:0000313" key="3">
    <source>
        <dbReference type="EMBL" id="QDT61096.1"/>
    </source>
</evidence>
<dbReference type="RefSeq" id="WP_145274776.1">
    <property type="nucleotide sequence ID" value="NZ_CP036272.1"/>
</dbReference>
<keyword evidence="2" id="KW-1133">Transmembrane helix</keyword>
<evidence type="ECO:0000256" key="2">
    <source>
        <dbReference type="SAM" id="Phobius"/>
    </source>
</evidence>
<dbReference type="OrthoDB" id="215686at2"/>
<gene>
    <name evidence="3" type="ORF">SV7mr_36270</name>
</gene>
<name>A0A517SY71_9BACT</name>
<dbReference type="Proteomes" id="UP000315003">
    <property type="component" value="Chromosome"/>
</dbReference>
<evidence type="ECO:0000313" key="4">
    <source>
        <dbReference type="Proteomes" id="UP000315003"/>
    </source>
</evidence>
<protein>
    <recommendedName>
        <fullName evidence="5">Type II secretion system protein H</fullName>
    </recommendedName>
</protein>
<accession>A0A517SY71</accession>
<keyword evidence="2" id="KW-0812">Transmembrane</keyword>
<reference evidence="3 4" key="1">
    <citation type="submission" date="2019-02" db="EMBL/GenBank/DDBJ databases">
        <title>Deep-cultivation of Planctomycetes and their phenomic and genomic characterization uncovers novel biology.</title>
        <authorList>
            <person name="Wiegand S."/>
            <person name="Jogler M."/>
            <person name="Boedeker C."/>
            <person name="Pinto D."/>
            <person name="Vollmers J."/>
            <person name="Rivas-Marin E."/>
            <person name="Kohn T."/>
            <person name="Peeters S.H."/>
            <person name="Heuer A."/>
            <person name="Rast P."/>
            <person name="Oberbeckmann S."/>
            <person name="Bunk B."/>
            <person name="Jeske O."/>
            <person name="Meyerdierks A."/>
            <person name="Storesund J.E."/>
            <person name="Kallscheuer N."/>
            <person name="Luecker S."/>
            <person name="Lage O.M."/>
            <person name="Pohl T."/>
            <person name="Merkel B.J."/>
            <person name="Hornburger P."/>
            <person name="Mueller R.-W."/>
            <person name="Bruemmer F."/>
            <person name="Labrenz M."/>
            <person name="Spormann A.M."/>
            <person name="Op den Camp H."/>
            <person name="Overmann J."/>
            <person name="Amann R."/>
            <person name="Jetten M.S.M."/>
            <person name="Mascher T."/>
            <person name="Medema M.H."/>
            <person name="Devos D.P."/>
            <person name="Kaster A.-K."/>
            <person name="Ovreas L."/>
            <person name="Rohde M."/>
            <person name="Galperin M.Y."/>
            <person name="Jogler C."/>
        </authorList>
    </citation>
    <scope>NUCLEOTIDE SEQUENCE [LARGE SCALE GENOMIC DNA]</scope>
    <source>
        <strain evidence="3 4">SV_7m_r</strain>
    </source>
</reference>
<proteinExistence type="predicted"/>
<keyword evidence="2" id="KW-0472">Membrane</keyword>
<sequence length="237" mass="25382">MHSSVPLNQPLANGHAPRAMDPMRTASPLGQRQRSVLSRGFTVLELLLVLSVMAIIAAGALPQVLSLLSDRRLVRGSRIVREEMLQTRIDAMRQGRTLIMDAELETGTLRVRPYQSLADAVNAIDQTGSQEALLTGSDQGMIATVDMDEPTPEEIELPEEVTIESINVVSAARALEVQQTISQTSSGQSSSPILFYADGTTSTASVTLAHPTHGQITIKLRGVTGDVTLGEVEGSDQ</sequence>
<dbReference type="EMBL" id="CP036272">
    <property type="protein sequence ID" value="QDT61096.1"/>
    <property type="molecule type" value="Genomic_DNA"/>
</dbReference>
<dbReference type="InterPro" id="IPR012902">
    <property type="entry name" value="N_methyl_site"/>
</dbReference>
<evidence type="ECO:0000256" key="1">
    <source>
        <dbReference type="SAM" id="MobiDB-lite"/>
    </source>
</evidence>